<dbReference type="GO" id="GO:0003677">
    <property type="term" value="F:DNA binding"/>
    <property type="evidence" value="ECO:0007669"/>
    <property type="project" value="InterPro"/>
</dbReference>
<keyword evidence="8" id="KW-0862">Zinc</keyword>
<dbReference type="InterPro" id="IPR050219">
    <property type="entry name" value="DnaG_primase"/>
</dbReference>
<gene>
    <name evidence="11" type="ORF">HMPREF1535_02840</name>
</gene>
<dbReference type="SUPFAM" id="SSF56731">
    <property type="entry name" value="DNA primase core"/>
    <property type="match status" value="1"/>
</dbReference>
<dbReference type="CDD" id="cd03364">
    <property type="entry name" value="TOPRIM_DnaG_primases"/>
    <property type="match status" value="1"/>
</dbReference>
<dbReference type="Pfam" id="PF01807">
    <property type="entry name" value="Zn_ribbon_DnaG"/>
    <property type="match status" value="1"/>
</dbReference>
<feature type="domain" description="Toprim" evidence="10">
    <location>
        <begin position="237"/>
        <end position="318"/>
    </location>
</feature>
<dbReference type="PATRIC" id="fig|927665.4.peg.2917"/>
<keyword evidence="7" id="KW-0863">Zinc-finger</keyword>
<dbReference type="SUPFAM" id="SSF57783">
    <property type="entry name" value="Zinc beta-ribbon"/>
    <property type="match status" value="1"/>
</dbReference>
<dbReference type="InterPro" id="IPR002694">
    <property type="entry name" value="Znf_CHC2"/>
</dbReference>
<dbReference type="GO" id="GO:0003899">
    <property type="term" value="F:DNA-directed RNA polymerase activity"/>
    <property type="evidence" value="ECO:0007669"/>
    <property type="project" value="InterPro"/>
</dbReference>
<organism evidence="11 12">
    <name type="scientific">Parabacteroides goldsteinii DSM 19448 = WAL 12034</name>
    <dbReference type="NCBI Taxonomy" id="927665"/>
    <lineage>
        <taxon>Bacteria</taxon>
        <taxon>Pseudomonadati</taxon>
        <taxon>Bacteroidota</taxon>
        <taxon>Bacteroidia</taxon>
        <taxon>Bacteroidales</taxon>
        <taxon>Tannerellaceae</taxon>
        <taxon>Parabacteroides</taxon>
    </lineage>
</organism>
<dbReference type="RefSeq" id="WP_046146619.1">
    <property type="nucleotide sequence ID" value="NZ_KQ033913.1"/>
</dbReference>
<evidence type="ECO:0000256" key="8">
    <source>
        <dbReference type="ARBA" id="ARBA00022833"/>
    </source>
</evidence>
<keyword evidence="5" id="KW-0235">DNA replication</keyword>
<keyword evidence="4" id="KW-0548">Nucleotidyltransferase</keyword>
<dbReference type="PANTHER" id="PTHR30313">
    <property type="entry name" value="DNA PRIMASE"/>
    <property type="match status" value="1"/>
</dbReference>
<dbReference type="Proteomes" id="UP000033047">
    <property type="component" value="Unassembled WGS sequence"/>
</dbReference>
<dbReference type="InterPro" id="IPR037068">
    <property type="entry name" value="DNA_primase_core_N_sf"/>
</dbReference>
<name>A0A0F5JAI6_9BACT</name>
<evidence type="ECO:0000256" key="9">
    <source>
        <dbReference type="ARBA" id="ARBA00023163"/>
    </source>
</evidence>
<dbReference type="EMBL" id="AQHV01000013">
    <property type="protein sequence ID" value="KKB54718.1"/>
    <property type="molecule type" value="Genomic_DNA"/>
</dbReference>
<dbReference type="Gene3D" id="3.40.1360.10">
    <property type="match status" value="1"/>
</dbReference>
<dbReference type="InterPro" id="IPR013264">
    <property type="entry name" value="DNAG_N"/>
</dbReference>
<evidence type="ECO:0000256" key="1">
    <source>
        <dbReference type="ARBA" id="ARBA00022478"/>
    </source>
</evidence>
<evidence type="ECO:0000256" key="2">
    <source>
        <dbReference type="ARBA" id="ARBA00022515"/>
    </source>
</evidence>
<dbReference type="InterPro" id="IPR034151">
    <property type="entry name" value="TOPRIM_DnaG_bac"/>
</dbReference>
<evidence type="ECO:0000256" key="6">
    <source>
        <dbReference type="ARBA" id="ARBA00022723"/>
    </source>
</evidence>
<dbReference type="Gene3D" id="3.90.580.10">
    <property type="entry name" value="Zinc finger, CHC2-type domain"/>
    <property type="match status" value="1"/>
</dbReference>
<proteinExistence type="predicted"/>
<accession>A0A0F5JAI6</accession>
<dbReference type="SMART" id="SM00400">
    <property type="entry name" value="ZnF_CHCC"/>
    <property type="match status" value="1"/>
</dbReference>
<keyword evidence="2" id="KW-0639">Primosome</keyword>
<keyword evidence="1" id="KW-0240">DNA-directed RNA polymerase</keyword>
<protein>
    <submittedName>
        <fullName evidence="11">DNA primase</fullName>
    </submittedName>
</protein>
<dbReference type="Pfam" id="PF08275">
    <property type="entry name" value="DNAG_N"/>
    <property type="match status" value="1"/>
</dbReference>
<evidence type="ECO:0000259" key="10">
    <source>
        <dbReference type="PROSITE" id="PS50880"/>
    </source>
</evidence>
<evidence type="ECO:0000256" key="3">
    <source>
        <dbReference type="ARBA" id="ARBA00022679"/>
    </source>
</evidence>
<dbReference type="PANTHER" id="PTHR30313:SF2">
    <property type="entry name" value="DNA PRIMASE"/>
    <property type="match status" value="1"/>
</dbReference>
<dbReference type="InterPro" id="IPR006171">
    <property type="entry name" value="TOPRIM_dom"/>
</dbReference>
<keyword evidence="6" id="KW-0479">Metal-binding</keyword>
<evidence type="ECO:0000256" key="5">
    <source>
        <dbReference type="ARBA" id="ARBA00022705"/>
    </source>
</evidence>
<reference evidence="11 12" key="1">
    <citation type="submission" date="2013-04" db="EMBL/GenBank/DDBJ databases">
        <title>The Genome Sequence of Parabacteroides goldsteinii DSM 19448.</title>
        <authorList>
            <consortium name="The Broad Institute Genomics Platform"/>
            <person name="Earl A."/>
            <person name="Ward D."/>
            <person name="Feldgarden M."/>
            <person name="Gevers D."/>
            <person name="Martens E."/>
            <person name="Sakamoto M."/>
            <person name="Benno Y."/>
            <person name="Song Y."/>
            <person name="Liu C."/>
            <person name="Lee J."/>
            <person name="Bolanos M."/>
            <person name="Vaisanen M.L."/>
            <person name="Finegold S.M."/>
            <person name="Walker B."/>
            <person name="Young S."/>
            <person name="Zeng Q."/>
            <person name="Gargeya S."/>
            <person name="Fitzgerald M."/>
            <person name="Haas B."/>
            <person name="Abouelleil A."/>
            <person name="Allen A.W."/>
            <person name="Alvarado L."/>
            <person name="Arachchi H.M."/>
            <person name="Berlin A.M."/>
            <person name="Chapman S.B."/>
            <person name="Gainer-Dewar J."/>
            <person name="Goldberg J."/>
            <person name="Griggs A."/>
            <person name="Gujja S."/>
            <person name="Hansen M."/>
            <person name="Howarth C."/>
            <person name="Imamovic A."/>
            <person name="Ireland A."/>
            <person name="Larimer J."/>
            <person name="McCowan C."/>
            <person name="Murphy C."/>
            <person name="Pearson M."/>
            <person name="Poon T.W."/>
            <person name="Priest M."/>
            <person name="Roberts A."/>
            <person name="Saif S."/>
            <person name="Shea T."/>
            <person name="Sisk P."/>
            <person name="Sykes S."/>
            <person name="Wortman J."/>
            <person name="Nusbaum C."/>
            <person name="Birren B."/>
        </authorList>
    </citation>
    <scope>NUCLEOTIDE SEQUENCE [LARGE SCALE GENOMIC DNA]</scope>
    <source>
        <strain evidence="11 12">DSM 19448</strain>
    </source>
</reference>
<dbReference type="AlphaFoldDB" id="A0A0F5JAI6"/>
<dbReference type="HOGENOM" id="CLU_013501_0_1_10"/>
<keyword evidence="3" id="KW-0808">Transferase</keyword>
<dbReference type="SMART" id="SM00493">
    <property type="entry name" value="TOPRIM"/>
    <property type="match status" value="1"/>
</dbReference>
<comment type="caution">
    <text evidence="11">The sequence shown here is derived from an EMBL/GenBank/DDBJ whole genome shotgun (WGS) entry which is preliminary data.</text>
</comment>
<dbReference type="InterPro" id="IPR036977">
    <property type="entry name" value="DNA_primase_Znf_CHC2"/>
</dbReference>
<dbReference type="Gene3D" id="3.90.980.10">
    <property type="entry name" value="DNA primase, catalytic core, N-terminal domain"/>
    <property type="match status" value="1"/>
</dbReference>
<sequence length="491" mass="55233">MNRLEITSFKERVDLVKVVGHYSTLERKGAAYLGLCPFHDDHHPSLRVDPAKRVYHCFSCGAGGDVFRFVQEKEGCGFGEAVRLCADICHLPVPALDAGTQKHRPDKQPVEKDSSLAVPHQVREQVPAPTVEMNERYGQTLLPYDPGMEELRETYAAFEVGIAPAIVPEAWKFTRGRIVFPIRNAAGELVAFAARYQGDLPAKKIPKYINSLTSAIYKKDELLYGWHRAVSKVRETGIVFLTEGYKDTLAMHAAGFSNTVALCGTNLSEHHIAMIRKEAVTVCLFLDADEVGRETVAGVMPKLRSAGLRVVDILPEGGKDADEMFRSLGREAFIHWVEKAMIPPARRKVESLLVAACHRWPDTLCLTEEGEEALYVDNIRKILSSDDLLPADSLVPALDAGPQKDRPETKELDNLYALHTDSSHSDRVRRSELVRYLFLGYLEVRLVDRVRQNLHRLSRTFADEESRVLLLSDLQYQRNYLSSVSRELGRR</sequence>
<evidence type="ECO:0000313" key="11">
    <source>
        <dbReference type="EMBL" id="KKB54718.1"/>
    </source>
</evidence>
<evidence type="ECO:0000256" key="7">
    <source>
        <dbReference type="ARBA" id="ARBA00022771"/>
    </source>
</evidence>
<dbReference type="Pfam" id="PF13155">
    <property type="entry name" value="Toprim_2"/>
    <property type="match status" value="1"/>
</dbReference>
<dbReference type="GO" id="GO:1990077">
    <property type="term" value="C:primosome complex"/>
    <property type="evidence" value="ECO:0007669"/>
    <property type="project" value="UniProtKB-KW"/>
</dbReference>
<dbReference type="STRING" id="927665.HMPREF1535_02840"/>
<dbReference type="GO" id="GO:0000428">
    <property type="term" value="C:DNA-directed RNA polymerase complex"/>
    <property type="evidence" value="ECO:0007669"/>
    <property type="project" value="UniProtKB-KW"/>
</dbReference>
<dbReference type="PROSITE" id="PS50880">
    <property type="entry name" value="TOPRIM"/>
    <property type="match status" value="1"/>
</dbReference>
<evidence type="ECO:0000256" key="4">
    <source>
        <dbReference type="ARBA" id="ARBA00022695"/>
    </source>
</evidence>
<evidence type="ECO:0000313" key="12">
    <source>
        <dbReference type="Proteomes" id="UP000033047"/>
    </source>
</evidence>
<dbReference type="GO" id="GO:0006269">
    <property type="term" value="P:DNA replication, synthesis of primer"/>
    <property type="evidence" value="ECO:0007669"/>
    <property type="project" value="UniProtKB-KW"/>
</dbReference>
<keyword evidence="9" id="KW-0804">Transcription</keyword>
<dbReference type="GO" id="GO:0005737">
    <property type="term" value="C:cytoplasm"/>
    <property type="evidence" value="ECO:0007669"/>
    <property type="project" value="TreeGrafter"/>
</dbReference>
<dbReference type="GO" id="GO:0008270">
    <property type="term" value="F:zinc ion binding"/>
    <property type="evidence" value="ECO:0007669"/>
    <property type="project" value="UniProtKB-KW"/>
</dbReference>